<keyword evidence="3" id="KW-1185">Reference proteome</keyword>
<sequence length="91" mass="10277">MTCRNCQKNEEHSSLPLEFWRVQVDEFICCHSFGAMTSCLVESQMGFGCRVYENPKATAVTTTATDQPTNPNNINNIDDNDNNSNNERKSL</sequence>
<dbReference type="AlphaFoldDB" id="A0ABD0KZP5"/>
<evidence type="ECO:0000256" key="1">
    <source>
        <dbReference type="SAM" id="MobiDB-lite"/>
    </source>
</evidence>
<dbReference type="EMBL" id="JACVVK020000100">
    <property type="protein sequence ID" value="KAK7492728.1"/>
    <property type="molecule type" value="Genomic_DNA"/>
</dbReference>
<dbReference type="Proteomes" id="UP001519460">
    <property type="component" value="Unassembled WGS sequence"/>
</dbReference>
<organism evidence="2 3">
    <name type="scientific">Batillaria attramentaria</name>
    <dbReference type="NCBI Taxonomy" id="370345"/>
    <lineage>
        <taxon>Eukaryota</taxon>
        <taxon>Metazoa</taxon>
        <taxon>Spiralia</taxon>
        <taxon>Lophotrochozoa</taxon>
        <taxon>Mollusca</taxon>
        <taxon>Gastropoda</taxon>
        <taxon>Caenogastropoda</taxon>
        <taxon>Sorbeoconcha</taxon>
        <taxon>Cerithioidea</taxon>
        <taxon>Batillariidae</taxon>
        <taxon>Batillaria</taxon>
    </lineage>
</organism>
<feature type="compositionally biased region" description="Low complexity" evidence="1">
    <location>
        <begin position="61"/>
        <end position="85"/>
    </location>
</feature>
<protein>
    <submittedName>
        <fullName evidence="2">Uncharacterized protein</fullName>
    </submittedName>
</protein>
<name>A0ABD0KZP5_9CAEN</name>
<proteinExistence type="predicted"/>
<evidence type="ECO:0000313" key="3">
    <source>
        <dbReference type="Proteomes" id="UP001519460"/>
    </source>
</evidence>
<comment type="caution">
    <text evidence="2">The sequence shown here is derived from an EMBL/GenBank/DDBJ whole genome shotgun (WGS) entry which is preliminary data.</text>
</comment>
<reference evidence="2 3" key="1">
    <citation type="journal article" date="2023" name="Sci. Data">
        <title>Genome assembly of the Korean intertidal mud-creeper Batillaria attramentaria.</title>
        <authorList>
            <person name="Patra A.K."/>
            <person name="Ho P.T."/>
            <person name="Jun S."/>
            <person name="Lee S.J."/>
            <person name="Kim Y."/>
            <person name="Won Y.J."/>
        </authorList>
    </citation>
    <scope>NUCLEOTIDE SEQUENCE [LARGE SCALE GENOMIC DNA]</scope>
    <source>
        <strain evidence="2">Wonlab-2016</strain>
    </source>
</reference>
<gene>
    <name evidence="2" type="ORF">BaRGS_00016033</name>
</gene>
<evidence type="ECO:0000313" key="2">
    <source>
        <dbReference type="EMBL" id="KAK7492728.1"/>
    </source>
</evidence>
<feature type="region of interest" description="Disordered" evidence="1">
    <location>
        <begin position="61"/>
        <end position="91"/>
    </location>
</feature>
<accession>A0ABD0KZP5</accession>